<evidence type="ECO:0000313" key="5">
    <source>
        <dbReference type="Proteomes" id="UP000253606"/>
    </source>
</evidence>
<dbReference type="Proteomes" id="UP000253606">
    <property type="component" value="Chromosome"/>
</dbReference>
<organism evidence="4 5">
    <name type="scientific">Acidisarcina polymorpha</name>
    <dbReference type="NCBI Taxonomy" id="2211140"/>
    <lineage>
        <taxon>Bacteria</taxon>
        <taxon>Pseudomonadati</taxon>
        <taxon>Acidobacteriota</taxon>
        <taxon>Terriglobia</taxon>
        <taxon>Terriglobales</taxon>
        <taxon>Acidobacteriaceae</taxon>
        <taxon>Acidisarcina</taxon>
    </lineage>
</organism>
<name>A0A2Z5G678_9BACT</name>
<dbReference type="PANTHER" id="PTHR35535:SF1">
    <property type="entry name" value="HEAT SHOCK PROTEIN HSLJ"/>
    <property type="match status" value="1"/>
</dbReference>
<dbReference type="RefSeq" id="WP_161557554.1">
    <property type="nucleotide sequence ID" value="NZ_CP030840.1"/>
</dbReference>
<dbReference type="Gene3D" id="2.40.128.270">
    <property type="match status" value="1"/>
</dbReference>
<dbReference type="Pfam" id="PF03724">
    <property type="entry name" value="META"/>
    <property type="match status" value="1"/>
</dbReference>
<dbReference type="AlphaFoldDB" id="A0A2Z5G678"/>
<keyword evidence="5" id="KW-1185">Reference proteome</keyword>
<dbReference type="InterPro" id="IPR053147">
    <property type="entry name" value="Hsp_HslJ-like"/>
</dbReference>
<feature type="signal peptide" evidence="2">
    <location>
        <begin position="1"/>
        <end position="22"/>
    </location>
</feature>
<accession>A0A2Z5G678</accession>
<dbReference type="EMBL" id="CP030840">
    <property type="protein sequence ID" value="AXC14753.1"/>
    <property type="molecule type" value="Genomic_DNA"/>
</dbReference>
<feature type="region of interest" description="Disordered" evidence="1">
    <location>
        <begin position="19"/>
        <end position="40"/>
    </location>
</feature>
<keyword evidence="2" id="KW-0732">Signal</keyword>
<dbReference type="KEGG" id="abas:ACPOL_5505"/>
<dbReference type="PANTHER" id="PTHR35535">
    <property type="entry name" value="HEAT SHOCK PROTEIN HSLJ"/>
    <property type="match status" value="1"/>
</dbReference>
<evidence type="ECO:0000313" key="4">
    <source>
        <dbReference type="EMBL" id="AXC14753.1"/>
    </source>
</evidence>
<sequence>MFPKLLLTWVAGLAVAGSSGNAQTQAPPPDNRIPESSSASSRLSVTETQWNLVELNGSPVSSRSPGSQPYIYLQTQGDKLSGSGGCNRLFGSFDLSGSSLQFHSVAQTLMACPGNSAERESALLDALKLTTSFQVSGDVLLLRVDDRVLARFQAKKK</sequence>
<protein>
    <recommendedName>
        <fullName evidence="3">DUF306 domain-containing protein</fullName>
    </recommendedName>
</protein>
<evidence type="ECO:0000259" key="3">
    <source>
        <dbReference type="Pfam" id="PF03724"/>
    </source>
</evidence>
<reference evidence="4 5" key="1">
    <citation type="journal article" date="2018" name="Front. Microbiol.">
        <title>Hydrolytic Capabilities as a Key to Environmental Success: Chitinolytic and Cellulolytic Acidobacteria From Acidic Sub-arctic Soils and Boreal Peatlands.</title>
        <authorList>
            <person name="Belova S.E."/>
            <person name="Ravin N.V."/>
            <person name="Pankratov T.A."/>
            <person name="Rakitin A.L."/>
            <person name="Ivanova A.A."/>
            <person name="Beletsky A.V."/>
            <person name="Mardanov A.V."/>
            <person name="Sinninghe Damste J.S."/>
            <person name="Dedysh S.N."/>
        </authorList>
    </citation>
    <scope>NUCLEOTIDE SEQUENCE [LARGE SCALE GENOMIC DNA]</scope>
    <source>
        <strain evidence="4 5">SBC82</strain>
    </source>
</reference>
<proteinExistence type="predicted"/>
<dbReference type="InterPro" id="IPR005184">
    <property type="entry name" value="DUF306_Meta_HslJ"/>
</dbReference>
<dbReference type="InterPro" id="IPR038670">
    <property type="entry name" value="HslJ-like_sf"/>
</dbReference>
<evidence type="ECO:0000256" key="2">
    <source>
        <dbReference type="SAM" id="SignalP"/>
    </source>
</evidence>
<feature type="domain" description="DUF306" evidence="3">
    <location>
        <begin position="45"/>
        <end position="152"/>
    </location>
</feature>
<evidence type="ECO:0000256" key="1">
    <source>
        <dbReference type="SAM" id="MobiDB-lite"/>
    </source>
</evidence>
<feature type="chain" id="PRO_5016269513" description="DUF306 domain-containing protein" evidence="2">
    <location>
        <begin position="23"/>
        <end position="157"/>
    </location>
</feature>
<gene>
    <name evidence="4" type="ORF">ACPOL_5505</name>
</gene>